<evidence type="ECO:0000313" key="1">
    <source>
        <dbReference type="EMBL" id="WQH06678.1"/>
    </source>
</evidence>
<dbReference type="PANTHER" id="PTHR40275:SF1">
    <property type="entry name" value="SSL7038 PROTEIN"/>
    <property type="match status" value="1"/>
</dbReference>
<dbReference type="EMBL" id="CP140152">
    <property type="protein sequence ID" value="WQH06678.1"/>
    <property type="molecule type" value="Genomic_DNA"/>
</dbReference>
<dbReference type="GeneID" id="43166537"/>
<accession>A0ABZ0Y4P3</accession>
<dbReference type="Proteomes" id="UP001326110">
    <property type="component" value="Chromosome"/>
</dbReference>
<reference evidence="1 2" key="1">
    <citation type="submission" date="2023-11" db="EMBL/GenBank/DDBJ databases">
        <title>MicrobeMod: A computational toolkit for identifying prokaryotic methylation and restriction-modification with nanopore sequencing.</title>
        <authorList>
            <person name="Crits-Christoph A."/>
            <person name="Kang S.C."/>
            <person name="Lee H."/>
            <person name="Ostrov N."/>
        </authorList>
    </citation>
    <scope>NUCLEOTIDE SEQUENCE [LARGE SCALE GENOMIC DNA]</scope>
    <source>
        <strain evidence="1 2">ATCC 25935</strain>
    </source>
</reference>
<dbReference type="PANTHER" id="PTHR40275">
    <property type="entry name" value="SSL7038 PROTEIN"/>
    <property type="match status" value="1"/>
</dbReference>
<proteinExistence type="predicted"/>
<organism evidence="1 2">
    <name type="scientific">Duganella zoogloeoides</name>
    <dbReference type="NCBI Taxonomy" id="75659"/>
    <lineage>
        <taxon>Bacteria</taxon>
        <taxon>Pseudomonadati</taxon>
        <taxon>Pseudomonadota</taxon>
        <taxon>Betaproteobacteria</taxon>
        <taxon>Burkholderiales</taxon>
        <taxon>Oxalobacteraceae</taxon>
        <taxon>Telluria group</taxon>
        <taxon>Duganella</taxon>
    </lineage>
</organism>
<dbReference type="Pfam" id="PF21716">
    <property type="entry name" value="dnstrm_HI1420"/>
    <property type="match status" value="1"/>
</dbReference>
<protein>
    <submittedName>
        <fullName evidence="1">Addiction module antidote protein</fullName>
    </submittedName>
</protein>
<gene>
    <name evidence="1" type="ORF">SR858_10250</name>
</gene>
<evidence type="ECO:0000313" key="2">
    <source>
        <dbReference type="Proteomes" id="UP001326110"/>
    </source>
</evidence>
<sequence length="118" mass="12539">MTNDDSKYLLDSLDGIEGLTDFNVVDYLTSPEAIAAYINDVISSGNSDLMKEAIKNVLQAKGVAKIAEQAGLTREGVYKALRPSSKPQWDTIRSLLTGLGLEVRVVAIGDSKGPALAA</sequence>
<dbReference type="RefSeq" id="WP_019920684.1">
    <property type="nucleotide sequence ID" value="NZ_CP140152.1"/>
</dbReference>
<dbReference type="NCBIfam" id="TIGR02684">
    <property type="entry name" value="dnstrm_HI1420"/>
    <property type="match status" value="1"/>
</dbReference>
<keyword evidence="2" id="KW-1185">Reference proteome</keyword>
<name>A0ABZ0Y4P3_9BURK</name>
<dbReference type="InterPro" id="IPR014057">
    <property type="entry name" value="HI1420"/>
</dbReference>